<protein>
    <submittedName>
        <fullName evidence="1">Uncharacterized protein</fullName>
    </submittedName>
</protein>
<evidence type="ECO:0000313" key="1">
    <source>
        <dbReference type="EMBL" id="JAD49047.1"/>
    </source>
</evidence>
<dbReference type="EMBL" id="GBRH01248848">
    <property type="protein sequence ID" value="JAD49047.1"/>
    <property type="molecule type" value="Transcribed_RNA"/>
</dbReference>
<sequence length="36" mass="4056">MNGTILCTLRSLKSMRMKAEWLSTAPLNTSRAVVQF</sequence>
<name>A0A0A9APN9_ARUDO</name>
<accession>A0A0A9APN9</accession>
<organism evidence="1">
    <name type="scientific">Arundo donax</name>
    <name type="common">Giant reed</name>
    <name type="synonym">Donax arundinaceus</name>
    <dbReference type="NCBI Taxonomy" id="35708"/>
    <lineage>
        <taxon>Eukaryota</taxon>
        <taxon>Viridiplantae</taxon>
        <taxon>Streptophyta</taxon>
        <taxon>Embryophyta</taxon>
        <taxon>Tracheophyta</taxon>
        <taxon>Spermatophyta</taxon>
        <taxon>Magnoliopsida</taxon>
        <taxon>Liliopsida</taxon>
        <taxon>Poales</taxon>
        <taxon>Poaceae</taxon>
        <taxon>PACMAD clade</taxon>
        <taxon>Arundinoideae</taxon>
        <taxon>Arundineae</taxon>
        <taxon>Arundo</taxon>
    </lineage>
</organism>
<reference evidence="1" key="2">
    <citation type="journal article" date="2015" name="Data Brief">
        <title>Shoot transcriptome of the giant reed, Arundo donax.</title>
        <authorList>
            <person name="Barrero R.A."/>
            <person name="Guerrero F.D."/>
            <person name="Moolhuijzen P."/>
            <person name="Goolsby J.A."/>
            <person name="Tidwell J."/>
            <person name="Bellgard S.E."/>
            <person name="Bellgard M.I."/>
        </authorList>
    </citation>
    <scope>NUCLEOTIDE SEQUENCE</scope>
    <source>
        <tissue evidence="1">Shoot tissue taken approximately 20 cm above the soil surface</tissue>
    </source>
</reference>
<reference evidence="1" key="1">
    <citation type="submission" date="2014-09" db="EMBL/GenBank/DDBJ databases">
        <authorList>
            <person name="Magalhaes I.L.F."/>
            <person name="Oliveira U."/>
            <person name="Santos F.R."/>
            <person name="Vidigal T.H.D.A."/>
            <person name="Brescovit A.D."/>
            <person name="Santos A.J."/>
        </authorList>
    </citation>
    <scope>NUCLEOTIDE SEQUENCE</scope>
    <source>
        <tissue evidence="1">Shoot tissue taken approximately 20 cm above the soil surface</tissue>
    </source>
</reference>
<dbReference type="AlphaFoldDB" id="A0A0A9APN9"/>
<proteinExistence type="predicted"/>